<evidence type="ECO:0000313" key="6">
    <source>
        <dbReference type="EMBL" id="CAI3971767.1"/>
    </source>
</evidence>
<name>A0A9P1FFB8_9DINO</name>
<evidence type="ECO:0000313" key="7">
    <source>
        <dbReference type="EMBL" id="CAL4759079.1"/>
    </source>
</evidence>
<dbReference type="OrthoDB" id="540004at2759"/>
<feature type="domain" description="Methyltransferase" evidence="5">
    <location>
        <begin position="443"/>
        <end position="541"/>
    </location>
</feature>
<dbReference type="EMBL" id="CAMXCT020000001">
    <property type="protein sequence ID" value="CAL1125142.1"/>
    <property type="molecule type" value="Genomic_DNA"/>
</dbReference>
<accession>A0A9P1FFB8</accession>
<reference evidence="6" key="1">
    <citation type="submission" date="2022-10" db="EMBL/GenBank/DDBJ databases">
        <authorList>
            <person name="Chen Y."/>
            <person name="Dougan E. K."/>
            <person name="Chan C."/>
            <person name="Rhodes N."/>
            <person name="Thang M."/>
        </authorList>
    </citation>
    <scope>NUCLEOTIDE SEQUENCE</scope>
</reference>
<evidence type="ECO:0000259" key="4">
    <source>
        <dbReference type="Pfam" id="PF02563"/>
    </source>
</evidence>
<dbReference type="PANTHER" id="PTHR33619:SF3">
    <property type="entry name" value="POLYSACCHARIDE EXPORT PROTEIN GFCE-RELATED"/>
    <property type="match status" value="1"/>
</dbReference>
<evidence type="ECO:0000256" key="1">
    <source>
        <dbReference type="ARBA" id="ARBA00022729"/>
    </source>
</evidence>
<dbReference type="Gene3D" id="3.30.1950.10">
    <property type="entry name" value="wza like domain"/>
    <property type="match status" value="2"/>
</dbReference>
<dbReference type="EMBL" id="CAMXCT030000001">
    <property type="protein sequence ID" value="CAL4759079.1"/>
    <property type="molecule type" value="Genomic_DNA"/>
</dbReference>
<evidence type="ECO:0000256" key="3">
    <source>
        <dbReference type="SAM" id="SignalP"/>
    </source>
</evidence>
<dbReference type="InterPro" id="IPR029063">
    <property type="entry name" value="SAM-dependent_MTases_sf"/>
</dbReference>
<feature type="domain" description="Polysaccharide export protein N-terminal" evidence="4">
    <location>
        <begin position="163"/>
        <end position="214"/>
    </location>
</feature>
<sequence>MLQLHSPRLVTRCAILLLASCATGGCSTLPVHYQDSVTKVAPGNPVPRELEKSSLPTYVLEPPDILLIDAVRVVPKPPVKVQTLDVLQINVPPDYTFIEEPIAGLYPVDADGTVNMGPTYGRVTVAGLSLEDVREAVRKHLEGILTDVQVSVSLAESAGEQQIAGEHLIGPDGTVNLGTYGSVFVAGMTLEQAKVAVETHLSQFLDDPEVSIDVFAYNSKVYYVITEGGGSGDQFAAFPITGNETVLDALAQIQATGFSSSRKIWVARPAPDGLGYEQILPVDWNAMIRGGQAATNYQLFPGDRVIIEEDRLVAFDTMLGKITTPIERIFGVTLLGSQTVQTLNRLPDGQGRSSKLSADPATGAKLGTNKNRSIGWFSNPGPNGAHDRVAMKSTVEEVRSRFDSDVERFSSLETGQSATIDAPLALELIAEAAWATTPNGQRVLDLGCGAGNFTLRLLKQQSVREITLVDLSRPMLDRAVERIEQASGVTPETIQGDLRDLDFAEASFDIILAGAVLHHLRSDEEWQRTFRKIYQSLAPGGGFWIFDLISSPTPELQHTFWKRYGEYLTTLKDEAYRDAVFAYIEKEDTPRPLIYQLDLLRQVGFSEVEILHKHGCFAAFGGVKRC</sequence>
<protein>
    <submittedName>
        <fullName evidence="7">Carboxy-S-adenosyl-L-methionine synthase (Cx-SAM synthase)</fullName>
    </submittedName>
</protein>
<keyword evidence="1 3" id="KW-0732">Signal</keyword>
<gene>
    <name evidence="6" type="ORF">C1SCF055_LOCUS357</name>
</gene>
<dbReference type="Proteomes" id="UP001152797">
    <property type="component" value="Unassembled WGS sequence"/>
</dbReference>
<evidence type="ECO:0000313" key="8">
    <source>
        <dbReference type="Proteomes" id="UP001152797"/>
    </source>
</evidence>
<feature type="chain" id="PRO_5043271903" evidence="3">
    <location>
        <begin position="29"/>
        <end position="626"/>
    </location>
</feature>
<comment type="caution">
    <text evidence="6">The sequence shown here is derived from an EMBL/GenBank/DDBJ whole genome shotgun (WGS) entry which is preliminary data.</text>
</comment>
<proteinExistence type="predicted"/>
<organism evidence="6">
    <name type="scientific">Cladocopium goreaui</name>
    <dbReference type="NCBI Taxonomy" id="2562237"/>
    <lineage>
        <taxon>Eukaryota</taxon>
        <taxon>Sar</taxon>
        <taxon>Alveolata</taxon>
        <taxon>Dinophyceae</taxon>
        <taxon>Suessiales</taxon>
        <taxon>Symbiodiniaceae</taxon>
        <taxon>Cladocopium</taxon>
    </lineage>
</organism>
<keyword evidence="8" id="KW-1185">Reference proteome</keyword>
<dbReference type="SUPFAM" id="SSF53335">
    <property type="entry name" value="S-adenosyl-L-methionine-dependent methyltransferases"/>
    <property type="match status" value="1"/>
</dbReference>
<dbReference type="InterPro" id="IPR041698">
    <property type="entry name" value="Methyltransf_25"/>
</dbReference>
<dbReference type="GO" id="GO:0015159">
    <property type="term" value="F:polysaccharide transmembrane transporter activity"/>
    <property type="evidence" value="ECO:0007669"/>
    <property type="project" value="InterPro"/>
</dbReference>
<dbReference type="InterPro" id="IPR003715">
    <property type="entry name" value="Poly_export_N"/>
</dbReference>
<dbReference type="Gene3D" id="3.40.50.150">
    <property type="entry name" value="Vaccinia Virus protein VP39"/>
    <property type="match status" value="1"/>
</dbReference>
<reference evidence="7 8" key="2">
    <citation type="submission" date="2024-05" db="EMBL/GenBank/DDBJ databases">
        <authorList>
            <person name="Chen Y."/>
            <person name="Shah S."/>
            <person name="Dougan E. K."/>
            <person name="Thang M."/>
            <person name="Chan C."/>
        </authorList>
    </citation>
    <scope>NUCLEOTIDE SEQUENCE [LARGE SCALE GENOMIC DNA]</scope>
</reference>
<dbReference type="CDD" id="cd02440">
    <property type="entry name" value="AdoMet_MTases"/>
    <property type="match status" value="1"/>
</dbReference>
<evidence type="ECO:0000256" key="2">
    <source>
        <dbReference type="SAM" id="MobiDB-lite"/>
    </source>
</evidence>
<dbReference type="PANTHER" id="PTHR33619">
    <property type="entry name" value="POLYSACCHARIDE EXPORT PROTEIN GFCE-RELATED"/>
    <property type="match status" value="1"/>
</dbReference>
<evidence type="ECO:0000259" key="5">
    <source>
        <dbReference type="Pfam" id="PF13649"/>
    </source>
</evidence>
<dbReference type="InterPro" id="IPR049712">
    <property type="entry name" value="Poly_export"/>
</dbReference>
<feature type="signal peptide" evidence="3">
    <location>
        <begin position="1"/>
        <end position="28"/>
    </location>
</feature>
<dbReference type="Pfam" id="PF13649">
    <property type="entry name" value="Methyltransf_25"/>
    <property type="match status" value="1"/>
</dbReference>
<feature type="domain" description="Polysaccharide export protein N-terminal" evidence="4">
    <location>
        <begin position="76"/>
        <end position="154"/>
    </location>
</feature>
<dbReference type="Pfam" id="PF02563">
    <property type="entry name" value="Poly_export"/>
    <property type="match status" value="2"/>
</dbReference>
<dbReference type="AlphaFoldDB" id="A0A9P1FFB8"/>
<feature type="region of interest" description="Disordered" evidence="2">
    <location>
        <begin position="345"/>
        <end position="381"/>
    </location>
</feature>
<dbReference type="EMBL" id="CAMXCT010000001">
    <property type="protein sequence ID" value="CAI3971767.1"/>
    <property type="molecule type" value="Genomic_DNA"/>
</dbReference>